<accession>A0ABW5QCN5</accession>
<proteinExistence type="predicted"/>
<evidence type="ECO:0000256" key="6">
    <source>
        <dbReference type="ARBA" id="ARBA00023136"/>
    </source>
</evidence>
<keyword evidence="3" id="KW-1003">Cell membrane</keyword>
<evidence type="ECO:0000256" key="2">
    <source>
        <dbReference type="ARBA" id="ARBA00022448"/>
    </source>
</evidence>
<feature type="transmembrane region" description="Helical" evidence="7">
    <location>
        <begin position="140"/>
        <end position="162"/>
    </location>
</feature>
<sequence length="406" mass="45605">MKPLLKNRSFTSIWFGNGISELGGQFGTFCMSILVYRLTESTLALGSIWILYYLSSLTLQLIIGPYIDRWSRKWIMVLTQWSRGLIFIFPLIVLSTGHLEVWHLYLVQFIIGIITPLYIPANQAITPTIVSREQLQTANGYLESTIRVMTVVAPITAGLVVQYLSAEITLAMVSTLLFLSGFLILRVQEKRGPRDIRKPWIQEFIEGTSYFFRQKIILWLNIFLAFVQFGVGVTIVITIPYITDVLAGNELHYGLFLAGFPLGYVIGALLINYFKINSRRLMMLGALFVGGLTFIALGFNHSIWFAIFTESIGGIMIAIFSIHNITLLQLAVPDRLMGKVGSVRMLIVRGAVLLGLFIGGILSELYGIRPMYFMIGGIICATSFFGISLPYFKFIDEKITEDQIAS</sequence>
<reference evidence="10" key="1">
    <citation type="journal article" date="2019" name="Int. J. Syst. Evol. Microbiol.">
        <title>The Global Catalogue of Microorganisms (GCM) 10K type strain sequencing project: providing services to taxonomists for standard genome sequencing and annotation.</title>
        <authorList>
            <consortium name="The Broad Institute Genomics Platform"/>
            <consortium name="The Broad Institute Genome Sequencing Center for Infectious Disease"/>
            <person name="Wu L."/>
            <person name="Ma J."/>
        </authorList>
    </citation>
    <scope>NUCLEOTIDE SEQUENCE [LARGE SCALE GENOMIC DNA]</scope>
    <source>
        <strain evidence="10">TISTR 1571</strain>
    </source>
</reference>
<dbReference type="Proteomes" id="UP001597452">
    <property type="component" value="Unassembled WGS sequence"/>
</dbReference>
<dbReference type="InterPro" id="IPR036259">
    <property type="entry name" value="MFS_trans_sf"/>
</dbReference>
<dbReference type="CDD" id="cd06173">
    <property type="entry name" value="MFS_MefA_like"/>
    <property type="match status" value="1"/>
</dbReference>
<dbReference type="Pfam" id="PF05977">
    <property type="entry name" value="MFS_3"/>
    <property type="match status" value="1"/>
</dbReference>
<dbReference type="InterPro" id="IPR010290">
    <property type="entry name" value="TM_effector"/>
</dbReference>
<evidence type="ECO:0000313" key="10">
    <source>
        <dbReference type="Proteomes" id="UP001597452"/>
    </source>
</evidence>
<feature type="transmembrane region" description="Helical" evidence="7">
    <location>
        <begin position="12"/>
        <end position="36"/>
    </location>
</feature>
<keyword evidence="2" id="KW-0813">Transport</keyword>
<feature type="domain" description="Major facilitator superfamily (MFS) profile" evidence="8">
    <location>
        <begin position="169"/>
        <end position="406"/>
    </location>
</feature>
<feature type="transmembrane region" description="Helical" evidence="7">
    <location>
        <begin position="216"/>
        <end position="242"/>
    </location>
</feature>
<keyword evidence="4 7" id="KW-0812">Transmembrane</keyword>
<keyword evidence="6 7" id="KW-0472">Membrane</keyword>
<feature type="transmembrane region" description="Helical" evidence="7">
    <location>
        <begin position="48"/>
        <end position="67"/>
    </location>
</feature>
<dbReference type="SUPFAM" id="SSF103473">
    <property type="entry name" value="MFS general substrate transporter"/>
    <property type="match status" value="1"/>
</dbReference>
<dbReference type="EMBL" id="JBHUMZ010000025">
    <property type="protein sequence ID" value="MFD2639542.1"/>
    <property type="molecule type" value="Genomic_DNA"/>
</dbReference>
<protein>
    <submittedName>
        <fullName evidence="9">MFS transporter</fullName>
    </submittedName>
</protein>
<dbReference type="InterPro" id="IPR020846">
    <property type="entry name" value="MFS_dom"/>
</dbReference>
<name>A0ABW5QCN5_9BACI</name>
<feature type="transmembrane region" description="Helical" evidence="7">
    <location>
        <begin position="346"/>
        <end position="366"/>
    </location>
</feature>
<dbReference type="RefSeq" id="WP_377329472.1">
    <property type="nucleotide sequence ID" value="NZ_JBHUMZ010000025.1"/>
</dbReference>
<evidence type="ECO:0000256" key="5">
    <source>
        <dbReference type="ARBA" id="ARBA00022989"/>
    </source>
</evidence>
<comment type="subcellular location">
    <subcellularLocation>
        <location evidence="1">Cell membrane</location>
        <topology evidence="1">Multi-pass membrane protein</topology>
    </subcellularLocation>
</comment>
<dbReference type="PANTHER" id="PTHR23513:SF6">
    <property type="entry name" value="MAJOR FACILITATOR SUPERFAMILY ASSOCIATED DOMAIN-CONTAINING PROTEIN"/>
    <property type="match status" value="1"/>
</dbReference>
<feature type="transmembrane region" description="Helical" evidence="7">
    <location>
        <begin position="305"/>
        <end position="325"/>
    </location>
</feature>
<feature type="transmembrane region" description="Helical" evidence="7">
    <location>
        <begin position="372"/>
        <end position="392"/>
    </location>
</feature>
<organism evidence="9 10">
    <name type="scientific">Piscibacillus salipiscarius</name>
    <dbReference type="NCBI Taxonomy" id="299480"/>
    <lineage>
        <taxon>Bacteria</taxon>
        <taxon>Bacillati</taxon>
        <taxon>Bacillota</taxon>
        <taxon>Bacilli</taxon>
        <taxon>Bacillales</taxon>
        <taxon>Bacillaceae</taxon>
        <taxon>Piscibacillus</taxon>
    </lineage>
</organism>
<feature type="transmembrane region" description="Helical" evidence="7">
    <location>
        <begin position="254"/>
        <end position="274"/>
    </location>
</feature>
<feature type="transmembrane region" description="Helical" evidence="7">
    <location>
        <begin position="281"/>
        <end position="299"/>
    </location>
</feature>
<keyword evidence="5 7" id="KW-1133">Transmembrane helix</keyword>
<evidence type="ECO:0000256" key="1">
    <source>
        <dbReference type="ARBA" id="ARBA00004651"/>
    </source>
</evidence>
<evidence type="ECO:0000259" key="8">
    <source>
        <dbReference type="PROSITE" id="PS50850"/>
    </source>
</evidence>
<gene>
    <name evidence="9" type="ORF">ACFSW4_11735</name>
</gene>
<dbReference type="PANTHER" id="PTHR23513">
    <property type="entry name" value="INTEGRAL MEMBRANE EFFLUX PROTEIN-RELATED"/>
    <property type="match status" value="1"/>
</dbReference>
<evidence type="ECO:0000313" key="9">
    <source>
        <dbReference type="EMBL" id="MFD2639542.1"/>
    </source>
</evidence>
<feature type="transmembrane region" description="Helical" evidence="7">
    <location>
        <begin position="101"/>
        <end position="119"/>
    </location>
</feature>
<dbReference type="PROSITE" id="PS50850">
    <property type="entry name" value="MFS"/>
    <property type="match status" value="1"/>
</dbReference>
<evidence type="ECO:0000256" key="3">
    <source>
        <dbReference type="ARBA" id="ARBA00022475"/>
    </source>
</evidence>
<feature type="transmembrane region" description="Helical" evidence="7">
    <location>
        <begin position="74"/>
        <end position="95"/>
    </location>
</feature>
<evidence type="ECO:0000256" key="4">
    <source>
        <dbReference type="ARBA" id="ARBA00022692"/>
    </source>
</evidence>
<comment type="caution">
    <text evidence="9">The sequence shown here is derived from an EMBL/GenBank/DDBJ whole genome shotgun (WGS) entry which is preliminary data.</text>
</comment>
<feature type="transmembrane region" description="Helical" evidence="7">
    <location>
        <begin position="168"/>
        <end position="187"/>
    </location>
</feature>
<dbReference type="Gene3D" id="1.20.1250.20">
    <property type="entry name" value="MFS general substrate transporter like domains"/>
    <property type="match status" value="1"/>
</dbReference>
<evidence type="ECO:0000256" key="7">
    <source>
        <dbReference type="SAM" id="Phobius"/>
    </source>
</evidence>
<keyword evidence="10" id="KW-1185">Reference proteome</keyword>